<comment type="caution">
    <text evidence="2">The sequence shown here is derived from an EMBL/GenBank/DDBJ whole genome shotgun (WGS) entry which is preliminary data.</text>
</comment>
<evidence type="ECO:0000313" key="2">
    <source>
        <dbReference type="EMBL" id="KAL1796784.1"/>
    </source>
</evidence>
<feature type="region of interest" description="Disordered" evidence="1">
    <location>
        <begin position="1"/>
        <end position="39"/>
    </location>
</feature>
<feature type="compositionally biased region" description="Polar residues" evidence="1">
    <location>
        <begin position="11"/>
        <end position="37"/>
    </location>
</feature>
<dbReference type="GeneID" id="96085646"/>
<dbReference type="RefSeq" id="XP_069307368.1">
    <property type="nucleotide sequence ID" value="XM_069451517.1"/>
</dbReference>
<reference evidence="2 3" key="1">
    <citation type="submission" date="2024-09" db="EMBL/GenBank/DDBJ databases">
        <title>T2T genomes of carrot and Alternaria dauci and their utility for understanding host-pathogen interaction during carrot leaf blight disease.</title>
        <authorList>
            <person name="Liu W."/>
            <person name="Xu S."/>
            <person name="Ou C."/>
            <person name="Liu X."/>
            <person name="Zhuang F."/>
            <person name="Deng X.W."/>
        </authorList>
    </citation>
    <scope>NUCLEOTIDE SEQUENCE [LARGE SCALE GENOMIC DNA]</scope>
    <source>
        <strain evidence="2 3">A2016</strain>
    </source>
</reference>
<gene>
    <name evidence="2" type="ORF">ACET3X_005324</name>
</gene>
<keyword evidence="3" id="KW-1185">Reference proteome</keyword>
<proteinExistence type="predicted"/>
<evidence type="ECO:0000256" key="1">
    <source>
        <dbReference type="SAM" id="MobiDB-lite"/>
    </source>
</evidence>
<dbReference type="EMBL" id="JBHGVX010000004">
    <property type="protein sequence ID" value="KAL1796784.1"/>
    <property type="molecule type" value="Genomic_DNA"/>
</dbReference>
<dbReference type="Proteomes" id="UP001578633">
    <property type="component" value="Chromosome 4"/>
</dbReference>
<accession>A0ABR3ULT7</accession>
<evidence type="ECO:0000313" key="3">
    <source>
        <dbReference type="Proteomes" id="UP001578633"/>
    </source>
</evidence>
<protein>
    <submittedName>
        <fullName evidence="2">Uncharacterized protein</fullName>
    </submittedName>
</protein>
<name>A0ABR3ULT7_9PLEO</name>
<organism evidence="2 3">
    <name type="scientific">Alternaria dauci</name>
    <dbReference type="NCBI Taxonomy" id="48095"/>
    <lineage>
        <taxon>Eukaryota</taxon>
        <taxon>Fungi</taxon>
        <taxon>Dikarya</taxon>
        <taxon>Ascomycota</taxon>
        <taxon>Pezizomycotina</taxon>
        <taxon>Dothideomycetes</taxon>
        <taxon>Pleosporomycetidae</taxon>
        <taxon>Pleosporales</taxon>
        <taxon>Pleosporineae</taxon>
        <taxon>Pleosporaceae</taxon>
        <taxon>Alternaria</taxon>
        <taxon>Alternaria sect. Porri</taxon>
    </lineage>
</organism>
<sequence>MGLKRKHTSDDSPLSASSFGSVSTTDTQPPMSFSNGYDRTMEVDAPTNLRTNAWDFMSASRVKSSDWGNRTRKRVRDNRPDERVIHENTLNMLFAAQRNHPDASPIPSDPLPIHPQPNTIPLKPQKSTLHSFWKELPAPPVQPIFSMPVQQEQTSSQLPRGVFSKTLLAVRNQWEKFENVVVSRE</sequence>